<dbReference type="Proteomes" id="UP000465712">
    <property type="component" value="Unassembled WGS sequence"/>
</dbReference>
<dbReference type="AlphaFoldDB" id="A0A7X4XY13"/>
<keyword evidence="3" id="KW-0547">Nucleotide-binding</keyword>
<keyword evidence="6" id="KW-0670">Pyruvate</keyword>
<dbReference type="GO" id="GO:0008986">
    <property type="term" value="F:pyruvate, water dikinase activity"/>
    <property type="evidence" value="ECO:0007669"/>
    <property type="project" value="InterPro"/>
</dbReference>
<evidence type="ECO:0000256" key="3">
    <source>
        <dbReference type="ARBA" id="ARBA00022741"/>
    </source>
</evidence>
<keyword evidence="2" id="KW-0479">Metal-binding</keyword>
<proteinExistence type="inferred from homology"/>
<dbReference type="PANTHER" id="PTHR43030">
    <property type="entry name" value="PHOSPHOENOLPYRUVATE SYNTHASE"/>
    <property type="match status" value="1"/>
</dbReference>
<dbReference type="Pfam" id="PF02896">
    <property type="entry name" value="PEP-utilizers_C"/>
    <property type="match status" value="1"/>
</dbReference>
<evidence type="ECO:0000256" key="4">
    <source>
        <dbReference type="ARBA" id="ARBA00022840"/>
    </source>
</evidence>
<feature type="domain" description="PEP-utilising enzyme C-terminal" evidence="5">
    <location>
        <begin position="125"/>
        <end position="304"/>
    </location>
</feature>
<comment type="similarity">
    <text evidence="1">Belongs to the PEP-utilizing enzyme family.</text>
</comment>
<name>A0A7X4XY13_9GAMM</name>
<evidence type="ECO:0000256" key="2">
    <source>
        <dbReference type="ARBA" id="ARBA00022723"/>
    </source>
</evidence>
<dbReference type="OrthoDB" id="5854851at2"/>
<dbReference type="GO" id="GO:0005524">
    <property type="term" value="F:ATP binding"/>
    <property type="evidence" value="ECO:0007669"/>
    <property type="project" value="UniProtKB-KW"/>
</dbReference>
<dbReference type="Gene3D" id="3.20.20.60">
    <property type="entry name" value="Phosphoenolpyruvate-binding domains"/>
    <property type="match status" value="1"/>
</dbReference>
<dbReference type="GO" id="GO:0046872">
    <property type="term" value="F:metal ion binding"/>
    <property type="evidence" value="ECO:0007669"/>
    <property type="project" value="UniProtKB-KW"/>
</dbReference>
<dbReference type="RefSeq" id="WP_161444819.1">
    <property type="nucleotide sequence ID" value="NZ_WXWU01000040.1"/>
</dbReference>
<reference evidence="6 7" key="1">
    <citation type="submission" date="2017-05" db="EMBL/GenBank/DDBJ databases">
        <title>High clonality and local adaptation shapes Vibrionaceae linages within an endangered oasis.</title>
        <authorList>
            <person name="Vazquez-Rosas-Landa M."/>
        </authorList>
    </citation>
    <scope>NUCLEOTIDE SEQUENCE [LARGE SCALE GENOMIC DNA]</scope>
    <source>
        <strain evidence="6 7">P46_P4S1P180</strain>
    </source>
</reference>
<organism evidence="6 7">
    <name type="scientific">Photobacterium halotolerans</name>
    <dbReference type="NCBI Taxonomy" id="265726"/>
    <lineage>
        <taxon>Bacteria</taxon>
        <taxon>Pseudomonadati</taxon>
        <taxon>Pseudomonadota</taxon>
        <taxon>Gammaproteobacteria</taxon>
        <taxon>Vibrionales</taxon>
        <taxon>Vibrionaceae</taxon>
        <taxon>Photobacterium</taxon>
    </lineage>
</organism>
<comment type="caution">
    <text evidence="6">The sequence shown here is derived from an EMBL/GenBank/DDBJ whole genome shotgun (WGS) entry which is preliminary data.</text>
</comment>
<evidence type="ECO:0000313" key="7">
    <source>
        <dbReference type="Proteomes" id="UP000465712"/>
    </source>
</evidence>
<evidence type="ECO:0000256" key="1">
    <source>
        <dbReference type="ARBA" id="ARBA00007837"/>
    </source>
</evidence>
<keyword evidence="4" id="KW-0067">ATP-binding</keyword>
<gene>
    <name evidence="6" type="ORF">CAG72_10745</name>
</gene>
<dbReference type="InterPro" id="IPR040442">
    <property type="entry name" value="Pyrv_kinase-like_dom_sf"/>
</dbReference>
<accession>A0A7X4XY13</accession>
<dbReference type="InterPro" id="IPR000121">
    <property type="entry name" value="PEP_util_C"/>
</dbReference>
<dbReference type="InterPro" id="IPR015813">
    <property type="entry name" value="Pyrv/PenolPyrv_kinase-like_dom"/>
</dbReference>
<sequence>MMSAEEWATNVVAGKEIALTRSQLVSRSTDEVSNTALIGLDALMAETGIHLSAVCQPDALNDGEKAALSAITGGKDTEQFLVDRLVSDLSEFAQKRIAAGQTKPVLKLRLSGAEIVSESSQIGGHLMPKEENPVMGLRGVARYLHPQWARMFALQCKIIKQLRLVTGDLPIAIVIPFVRTYSDAASVHDLLAEQGLFRGKSGLQVHLMCDLPANAVMADKFLHYFDGVVVDLDHLTQLTLATDPANDMLDYDEPYNDAVLFLVERTLKKSREVNKPCELLSRSVTVQPKLQRWLSEHAVTSLICSPQ</sequence>
<dbReference type="SUPFAM" id="SSF51621">
    <property type="entry name" value="Phosphoenolpyruvate/pyruvate domain"/>
    <property type="match status" value="1"/>
</dbReference>
<evidence type="ECO:0000259" key="5">
    <source>
        <dbReference type="Pfam" id="PF02896"/>
    </source>
</evidence>
<dbReference type="PANTHER" id="PTHR43030:SF1">
    <property type="entry name" value="PHOSPHOENOLPYRUVATE SYNTHASE"/>
    <property type="match status" value="1"/>
</dbReference>
<dbReference type="InterPro" id="IPR006319">
    <property type="entry name" value="PEP_synth"/>
</dbReference>
<evidence type="ECO:0000313" key="6">
    <source>
        <dbReference type="EMBL" id="NAW65695.1"/>
    </source>
</evidence>
<dbReference type="EMBL" id="WXWW01000164">
    <property type="protein sequence ID" value="NAW65695.1"/>
    <property type="molecule type" value="Genomic_DNA"/>
</dbReference>
<protein>
    <submittedName>
        <fullName evidence="6">Phosphoenolpyruvate-utilizing protein</fullName>
    </submittedName>
</protein>